<evidence type="ECO:0000313" key="3">
    <source>
        <dbReference type="Proteomes" id="UP000583800"/>
    </source>
</evidence>
<gene>
    <name evidence="2" type="ORF">FHU36_006564</name>
</gene>
<organism evidence="2 3">
    <name type="scientific">Nonomuraea muscovyensis</name>
    <dbReference type="NCBI Taxonomy" id="1124761"/>
    <lineage>
        <taxon>Bacteria</taxon>
        <taxon>Bacillati</taxon>
        <taxon>Actinomycetota</taxon>
        <taxon>Actinomycetes</taxon>
        <taxon>Streptosporangiales</taxon>
        <taxon>Streptosporangiaceae</taxon>
        <taxon>Nonomuraea</taxon>
    </lineage>
</organism>
<feature type="region of interest" description="Disordered" evidence="1">
    <location>
        <begin position="27"/>
        <end position="47"/>
    </location>
</feature>
<accession>A0A7X0C7L0</accession>
<name>A0A7X0C7L0_9ACTN</name>
<evidence type="ECO:0000256" key="1">
    <source>
        <dbReference type="SAM" id="MobiDB-lite"/>
    </source>
</evidence>
<comment type="caution">
    <text evidence="2">The sequence shown here is derived from an EMBL/GenBank/DDBJ whole genome shotgun (WGS) entry which is preliminary data.</text>
</comment>
<dbReference type="RefSeq" id="WP_357910206.1">
    <property type="nucleotide sequence ID" value="NZ_JBEZFK010000034.1"/>
</dbReference>
<keyword evidence="3" id="KW-1185">Reference proteome</keyword>
<protein>
    <submittedName>
        <fullName evidence="2">Uncharacterized protein</fullName>
    </submittedName>
</protein>
<dbReference type="EMBL" id="JACHJB010000003">
    <property type="protein sequence ID" value="MBB6349992.1"/>
    <property type="molecule type" value="Genomic_DNA"/>
</dbReference>
<proteinExistence type="predicted"/>
<dbReference type="Proteomes" id="UP000583800">
    <property type="component" value="Unassembled WGS sequence"/>
</dbReference>
<sequence>MAGSRGIVVGYDGSGWRGTYTNVRAESRATVPARPNGPQEVARARKS</sequence>
<dbReference type="AlphaFoldDB" id="A0A7X0C7L0"/>
<evidence type="ECO:0000313" key="2">
    <source>
        <dbReference type="EMBL" id="MBB6349992.1"/>
    </source>
</evidence>
<reference evidence="2 3" key="1">
    <citation type="submission" date="2020-08" db="EMBL/GenBank/DDBJ databases">
        <title>Sequencing the genomes of 1000 actinobacteria strains.</title>
        <authorList>
            <person name="Klenk H.-P."/>
        </authorList>
    </citation>
    <scope>NUCLEOTIDE SEQUENCE [LARGE SCALE GENOMIC DNA]</scope>
    <source>
        <strain evidence="2 3">DSM 45913</strain>
    </source>
</reference>